<proteinExistence type="predicted"/>
<keyword evidence="1" id="KW-0813">Transport</keyword>
<organism evidence="6 7">
    <name type="scientific">Kribbella amoyensis</name>
    <dbReference type="NCBI Taxonomy" id="996641"/>
    <lineage>
        <taxon>Bacteria</taxon>
        <taxon>Bacillati</taxon>
        <taxon>Actinomycetota</taxon>
        <taxon>Actinomycetes</taxon>
        <taxon>Propionibacteriales</taxon>
        <taxon>Kribbellaceae</taxon>
        <taxon>Kribbella</taxon>
    </lineage>
</organism>
<dbReference type="RefSeq" id="WP_170284910.1">
    <property type="nucleotide sequence ID" value="NZ_VIVK01000002.1"/>
</dbReference>
<feature type="domain" description="ABC transporter" evidence="5">
    <location>
        <begin position="28"/>
        <end position="258"/>
    </location>
</feature>
<keyword evidence="3 6" id="KW-0067">ATP-binding</keyword>
<dbReference type="AlphaFoldDB" id="A0A561B8B8"/>
<dbReference type="EMBL" id="VIVK01000002">
    <property type="protein sequence ID" value="TWD75093.1"/>
    <property type="molecule type" value="Genomic_DNA"/>
</dbReference>
<dbReference type="GO" id="GO:0005524">
    <property type="term" value="F:ATP binding"/>
    <property type="evidence" value="ECO:0007669"/>
    <property type="project" value="UniProtKB-KW"/>
</dbReference>
<evidence type="ECO:0000259" key="5">
    <source>
        <dbReference type="PROSITE" id="PS50893"/>
    </source>
</evidence>
<comment type="caution">
    <text evidence="6">The sequence shown here is derived from an EMBL/GenBank/DDBJ whole genome shotgun (WGS) entry which is preliminary data.</text>
</comment>
<dbReference type="PANTHER" id="PTHR45772">
    <property type="entry name" value="CONSERVED COMPONENT OF ABC TRANSPORTER FOR NATURAL AMINO ACIDS-RELATED"/>
    <property type="match status" value="1"/>
</dbReference>
<feature type="region of interest" description="Disordered" evidence="4">
    <location>
        <begin position="1"/>
        <end position="26"/>
    </location>
</feature>
<evidence type="ECO:0000256" key="3">
    <source>
        <dbReference type="ARBA" id="ARBA00022840"/>
    </source>
</evidence>
<name>A0A561B8B8_9ACTN</name>
<dbReference type="CDD" id="cd03219">
    <property type="entry name" value="ABC_Mj1267_LivG_branched"/>
    <property type="match status" value="1"/>
</dbReference>
<dbReference type="InterPro" id="IPR027417">
    <property type="entry name" value="P-loop_NTPase"/>
</dbReference>
<dbReference type="Proteomes" id="UP000318380">
    <property type="component" value="Unassembled WGS sequence"/>
</dbReference>
<reference evidence="6 7" key="1">
    <citation type="submission" date="2019-06" db="EMBL/GenBank/DDBJ databases">
        <title>Sequencing the genomes of 1000 actinobacteria strains.</title>
        <authorList>
            <person name="Klenk H.-P."/>
        </authorList>
    </citation>
    <scope>NUCLEOTIDE SEQUENCE [LARGE SCALE GENOMIC DNA]</scope>
    <source>
        <strain evidence="6 7">DSM 24683</strain>
    </source>
</reference>
<dbReference type="InterPro" id="IPR003593">
    <property type="entry name" value="AAA+_ATPase"/>
</dbReference>
<dbReference type="SMART" id="SM00382">
    <property type="entry name" value="AAA"/>
    <property type="match status" value="1"/>
</dbReference>
<evidence type="ECO:0000256" key="2">
    <source>
        <dbReference type="ARBA" id="ARBA00022741"/>
    </source>
</evidence>
<protein>
    <submittedName>
        <fullName evidence="6">Amino acid/amide ABC transporter ATP-binding protein 1 (HAAT family)</fullName>
    </submittedName>
</protein>
<evidence type="ECO:0000256" key="4">
    <source>
        <dbReference type="SAM" id="MobiDB-lite"/>
    </source>
</evidence>
<dbReference type="GO" id="GO:0005886">
    <property type="term" value="C:plasma membrane"/>
    <property type="evidence" value="ECO:0007669"/>
    <property type="project" value="TreeGrafter"/>
</dbReference>
<dbReference type="PROSITE" id="PS50893">
    <property type="entry name" value="ABC_TRANSPORTER_2"/>
    <property type="match status" value="1"/>
</dbReference>
<dbReference type="Gene3D" id="3.40.50.300">
    <property type="entry name" value="P-loop containing nucleotide triphosphate hydrolases"/>
    <property type="match status" value="1"/>
</dbReference>
<sequence>MSPAASEATIASKAGQTGPALPEGSPPLEVRGLVKRFAGVTALAGVDLRAGRREILGLVGPNGSGKTTLMNCISGVHRLDEGQVLLQGEEISGRPSRARARQGICRTFQNLKLFGELTVWENVQVGANAVGGRGARPVPDWLDLLRLGPVADAVVRSLPYGYQRRVELARALAGAPEVLLLDEPAAGLNDEETAELRELVLTVRAEVGCAIVIIDHDMDLVTGVSDRVQVLDEGRTLFEGDPRAAFTEQAVVDAYLGES</sequence>
<accession>A0A561B8B8</accession>
<evidence type="ECO:0000313" key="7">
    <source>
        <dbReference type="Proteomes" id="UP000318380"/>
    </source>
</evidence>
<keyword evidence="7" id="KW-1185">Reference proteome</keyword>
<dbReference type="InterPro" id="IPR003439">
    <property type="entry name" value="ABC_transporter-like_ATP-bd"/>
</dbReference>
<dbReference type="GO" id="GO:0016887">
    <property type="term" value="F:ATP hydrolysis activity"/>
    <property type="evidence" value="ECO:0007669"/>
    <property type="project" value="InterPro"/>
</dbReference>
<evidence type="ECO:0000313" key="6">
    <source>
        <dbReference type="EMBL" id="TWD75093.1"/>
    </source>
</evidence>
<evidence type="ECO:0000256" key="1">
    <source>
        <dbReference type="ARBA" id="ARBA00022448"/>
    </source>
</evidence>
<gene>
    <name evidence="6" type="ORF">FB561_6530</name>
</gene>
<dbReference type="Pfam" id="PF00005">
    <property type="entry name" value="ABC_tran"/>
    <property type="match status" value="1"/>
</dbReference>
<keyword evidence="2" id="KW-0547">Nucleotide-binding</keyword>
<dbReference type="SUPFAM" id="SSF52540">
    <property type="entry name" value="P-loop containing nucleoside triphosphate hydrolases"/>
    <property type="match status" value="1"/>
</dbReference>
<dbReference type="InterPro" id="IPR051120">
    <property type="entry name" value="ABC_AA/LPS_Transport"/>
</dbReference>